<dbReference type="AlphaFoldDB" id="A0A2M7SEG3"/>
<name>A0A2M7SEG3_9BACT</name>
<dbReference type="EMBL" id="PFMR01000068">
    <property type="protein sequence ID" value="PIZ17908.1"/>
    <property type="molecule type" value="Genomic_DNA"/>
</dbReference>
<proteinExistence type="predicted"/>
<organism evidence="1 2">
    <name type="scientific">Candidatus Desantisbacteria bacterium CG_4_10_14_0_8_um_filter_48_22</name>
    <dbReference type="NCBI Taxonomy" id="1974543"/>
    <lineage>
        <taxon>Bacteria</taxon>
        <taxon>Candidatus Desantisiibacteriota</taxon>
    </lineage>
</organism>
<dbReference type="Proteomes" id="UP000229307">
    <property type="component" value="Unassembled WGS sequence"/>
</dbReference>
<gene>
    <name evidence="1" type="ORF">COY52_02200</name>
</gene>
<evidence type="ECO:0000313" key="1">
    <source>
        <dbReference type="EMBL" id="PIZ17908.1"/>
    </source>
</evidence>
<protein>
    <recommendedName>
        <fullName evidence="3">Antitoxin</fullName>
    </recommendedName>
</protein>
<reference evidence="2" key="1">
    <citation type="submission" date="2017-09" db="EMBL/GenBank/DDBJ databases">
        <title>Depth-based differentiation of microbial function through sediment-hosted aquifers and enrichment of novel symbionts in the deep terrestrial subsurface.</title>
        <authorList>
            <person name="Probst A.J."/>
            <person name="Ladd B."/>
            <person name="Jarett J.K."/>
            <person name="Geller-Mcgrath D.E."/>
            <person name="Sieber C.M.K."/>
            <person name="Emerson J.B."/>
            <person name="Anantharaman K."/>
            <person name="Thomas B.C."/>
            <person name="Malmstrom R."/>
            <person name="Stieglmeier M."/>
            <person name="Klingl A."/>
            <person name="Woyke T."/>
            <person name="Ryan C.M."/>
            <person name="Banfield J.F."/>
        </authorList>
    </citation>
    <scope>NUCLEOTIDE SEQUENCE [LARGE SCALE GENOMIC DNA]</scope>
</reference>
<comment type="caution">
    <text evidence="1">The sequence shown here is derived from an EMBL/GenBank/DDBJ whole genome shotgun (WGS) entry which is preliminary data.</text>
</comment>
<accession>A0A2M7SEG3</accession>
<evidence type="ECO:0000313" key="2">
    <source>
        <dbReference type="Proteomes" id="UP000229307"/>
    </source>
</evidence>
<sequence length="96" mass="10494">MSVATAILKADHIGVRDLKEHLSTKILGKTLVITERGVPVSVNLPYEDVLELTDLLDELADPETLAAVAEGRKAINKGTKGRAVSFLFERIQAKRK</sequence>
<evidence type="ECO:0008006" key="3">
    <source>
        <dbReference type="Google" id="ProtNLM"/>
    </source>
</evidence>